<organism evidence="10 11">
    <name type="scientific">Glossina palpalis gambiensis</name>
    <dbReference type="NCBI Taxonomy" id="67801"/>
    <lineage>
        <taxon>Eukaryota</taxon>
        <taxon>Metazoa</taxon>
        <taxon>Ecdysozoa</taxon>
        <taxon>Arthropoda</taxon>
        <taxon>Hexapoda</taxon>
        <taxon>Insecta</taxon>
        <taxon>Pterygota</taxon>
        <taxon>Neoptera</taxon>
        <taxon>Endopterygota</taxon>
        <taxon>Diptera</taxon>
        <taxon>Brachycera</taxon>
        <taxon>Muscomorpha</taxon>
        <taxon>Hippoboscoidea</taxon>
        <taxon>Glossinidae</taxon>
        <taxon>Glossina</taxon>
    </lineage>
</organism>
<dbReference type="InterPro" id="IPR001496">
    <property type="entry name" value="SOCS_box"/>
</dbReference>
<name>A0A1B0C2E6_9MUSC</name>
<keyword evidence="4" id="KW-0833">Ubl conjugation pathway</keyword>
<feature type="compositionally biased region" description="Low complexity" evidence="7">
    <location>
        <begin position="7"/>
        <end position="20"/>
    </location>
</feature>
<dbReference type="GO" id="GO:0046854">
    <property type="term" value="P:phosphatidylinositol phosphate biosynthetic process"/>
    <property type="evidence" value="ECO:0007669"/>
    <property type="project" value="TreeGrafter"/>
</dbReference>
<dbReference type="Gene3D" id="3.30.505.10">
    <property type="entry name" value="SH2 domain"/>
    <property type="match status" value="1"/>
</dbReference>
<evidence type="ECO:0000259" key="9">
    <source>
        <dbReference type="PROSITE" id="PS50225"/>
    </source>
</evidence>
<evidence type="ECO:0000256" key="1">
    <source>
        <dbReference type="ARBA" id="ARBA00004906"/>
    </source>
</evidence>
<dbReference type="Proteomes" id="UP000092460">
    <property type="component" value="Unassembled WGS sequence"/>
</dbReference>
<feature type="compositionally biased region" description="Basic and acidic residues" evidence="7">
    <location>
        <begin position="348"/>
        <end position="357"/>
    </location>
</feature>
<keyword evidence="2" id="KW-0341">Growth regulation</keyword>
<dbReference type="SUPFAM" id="SSF158235">
    <property type="entry name" value="SOCS box-like"/>
    <property type="match status" value="1"/>
</dbReference>
<dbReference type="PANTHER" id="PTHR10155">
    <property type="entry name" value="PHOSPHATIDYLINOSITOL 3-KINASE REGULATORY SUBUNIT"/>
    <property type="match status" value="1"/>
</dbReference>
<feature type="compositionally biased region" description="Polar residues" evidence="7">
    <location>
        <begin position="358"/>
        <end position="369"/>
    </location>
</feature>
<keyword evidence="11" id="KW-1185">Reference proteome</keyword>
<evidence type="ECO:0000256" key="2">
    <source>
        <dbReference type="ARBA" id="ARBA00022604"/>
    </source>
</evidence>
<dbReference type="STRING" id="67801.A0A1B0C2E6"/>
<feature type="region of interest" description="Disordered" evidence="7">
    <location>
        <begin position="334"/>
        <end position="406"/>
    </location>
</feature>
<evidence type="ECO:0000256" key="4">
    <source>
        <dbReference type="ARBA" id="ARBA00022786"/>
    </source>
</evidence>
<dbReference type="SMART" id="SM00252">
    <property type="entry name" value="SH2"/>
    <property type="match status" value="1"/>
</dbReference>
<dbReference type="PROSITE" id="PS50225">
    <property type="entry name" value="SOCS"/>
    <property type="match status" value="1"/>
</dbReference>
<evidence type="ECO:0000256" key="7">
    <source>
        <dbReference type="SAM" id="MobiDB-lite"/>
    </source>
</evidence>
<comment type="pathway">
    <text evidence="1">Protein modification; protein ubiquitination.</text>
</comment>
<feature type="region of interest" description="Disordered" evidence="7">
    <location>
        <begin position="1"/>
        <end position="20"/>
    </location>
</feature>
<dbReference type="EMBL" id="JXJN01024510">
    <property type="status" value="NOT_ANNOTATED_CDS"/>
    <property type="molecule type" value="Genomic_DNA"/>
</dbReference>
<dbReference type="GO" id="GO:0005942">
    <property type="term" value="C:phosphatidylinositol 3-kinase complex"/>
    <property type="evidence" value="ECO:0007669"/>
    <property type="project" value="TreeGrafter"/>
</dbReference>
<dbReference type="FunFam" id="3.30.505.10:FF:000028">
    <property type="entry name" value="Suppressor of cytokine signaling 5"/>
    <property type="match status" value="1"/>
</dbReference>
<dbReference type="EnsemblMetazoa" id="GPPI047315-RA">
    <property type="protein sequence ID" value="GPPI047315-PA"/>
    <property type="gene ID" value="GPPI047315"/>
</dbReference>
<accession>A0A1B0C2E6</accession>
<protein>
    <recommendedName>
        <fullName evidence="12">Suppressor of cytokine signaling 5</fullName>
    </recommendedName>
</protein>
<sequence>MGHRFSKTAANAAATTTSTTKANHIATTLTPSSSAIPNILTETLQPQHQITHTSRIPIPAHNGNHLIGPTINLQIQDSPTGVQNQRQQVTASYNSLTGRATTTDILQQSSNSGSLTSINNLSCSRQIIIKIQLAKMENGNDQPTTTTTTTTTTCLSVPQGTSVSSLETLVTDANCNNLETATAATATSAQILNVTFNRNSSPQSVTALTTAKSTGNSTSHTLTHATIPASSNNNYTLTTCGANGDTLIANESCSAEWLAHLNNINFNDNLLKGNTMGYYGEGSPHTVNSEEVGSEATCNTNNALLASTTTATEALTKRRCRKCSCRDAFRRILDPTSSRTTNKSSKQTRQEQKRKENLQQQAQQNHSKCTINTKSNTNSISNNNNSSPHSSSSSSSSSSNTKNSTTSTSCALLTTTTATNTNHSITPSTVASISQLPMQAEPPATANSNASSGGINKTATNQLSIWSPSSTGTGNGGDVFIPISTPQFVVVQCAIVNATTATATQDTTNTLTRAAIVNANENTASPSMNSTETTAALVSLRNANITMSTSNGPIVHSQVDFCHYLVPDLVRITNSSFYWGKMDRYEAERLLEGKPEGTFLLRDSAQEEFLFSVTFRKYGRSLHARIEQSGHRFSFDCHDPGVFTAATVTGLLEHYKDPACVMFFEPMLTIPLHRRTCFSLQQLCRATIVSHTTYDGINELELPARLKSYLKEYHYKQKLRVKPFDEPFYAACA</sequence>
<evidence type="ECO:0000256" key="5">
    <source>
        <dbReference type="ARBA" id="ARBA00022999"/>
    </source>
</evidence>
<evidence type="ECO:0000259" key="8">
    <source>
        <dbReference type="PROSITE" id="PS50001"/>
    </source>
</evidence>
<proteinExistence type="predicted"/>
<dbReference type="GO" id="GO:0009968">
    <property type="term" value="P:negative regulation of signal transduction"/>
    <property type="evidence" value="ECO:0007669"/>
    <property type="project" value="UniProtKB-KW"/>
</dbReference>
<feature type="compositionally biased region" description="Polar residues" evidence="7">
    <location>
        <begin position="335"/>
        <end position="347"/>
    </location>
</feature>
<evidence type="ECO:0000313" key="11">
    <source>
        <dbReference type="Proteomes" id="UP000092460"/>
    </source>
</evidence>
<dbReference type="PROSITE" id="PS50001">
    <property type="entry name" value="SH2"/>
    <property type="match status" value="1"/>
</dbReference>
<dbReference type="SUPFAM" id="SSF55550">
    <property type="entry name" value="SH2 domain"/>
    <property type="match status" value="1"/>
</dbReference>
<feature type="domain" description="SH2" evidence="8">
    <location>
        <begin position="577"/>
        <end position="672"/>
    </location>
</feature>
<dbReference type="SMART" id="SM00253">
    <property type="entry name" value="SOCS"/>
    <property type="match status" value="1"/>
</dbReference>
<evidence type="ECO:0000256" key="6">
    <source>
        <dbReference type="PROSITE-ProRule" id="PRU00191"/>
    </source>
</evidence>
<reference evidence="11" key="1">
    <citation type="submission" date="2015-01" db="EMBL/GenBank/DDBJ databases">
        <authorList>
            <person name="Aksoy S."/>
            <person name="Warren W."/>
            <person name="Wilson R.K."/>
        </authorList>
    </citation>
    <scope>NUCLEOTIDE SEQUENCE [LARGE SCALE GENOMIC DNA]</scope>
    <source>
        <strain evidence="11">IAEA</strain>
    </source>
</reference>
<evidence type="ECO:0000256" key="3">
    <source>
        <dbReference type="ARBA" id="ARBA00022700"/>
    </source>
</evidence>
<dbReference type="InterPro" id="IPR036860">
    <property type="entry name" value="SH2_dom_sf"/>
</dbReference>
<feature type="compositionally biased region" description="Low complexity" evidence="7">
    <location>
        <begin position="370"/>
        <end position="406"/>
    </location>
</feature>
<evidence type="ECO:0000313" key="10">
    <source>
        <dbReference type="EnsemblMetazoa" id="GPPI047315-PA"/>
    </source>
</evidence>
<keyword evidence="3" id="KW-0734">Signal transduction inhibitor</keyword>
<dbReference type="PANTHER" id="PTHR10155:SF0">
    <property type="entry name" value="SUPPRESSOR OF CYTOKINE SIGNALING AT 36E, ISOFORM D"/>
    <property type="match status" value="1"/>
</dbReference>
<evidence type="ECO:0008006" key="12">
    <source>
        <dbReference type="Google" id="ProtNLM"/>
    </source>
</evidence>
<reference evidence="10" key="2">
    <citation type="submission" date="2020-05" db="UniProtKB">
        <authorList>
            <consortium name="EnsemblMetazoa"/>
        </authorList>
    </citation>
    <scope>IDENTIFICATION</scope>
    <source>
        <strain evidence="10">IAEA</strain>
    </source>
</reference>
<dbReference type="InterPro" id="IPR000980">
    <property type="entry name" value="SH2"/>
</dbReference>
<dbReference type="SMART" id="SM00969">
    <property type="entry name" value="SOCS_box"/>
    <property type="match status" value="1"/>
</dbReference>
<dbReference type="Pfam" id="PF07525">
    <property type="entry name" value="SOCS_box"/>
    <property type="match status" value="1"/>
</dbReference>
<feature type="domain" description="SOCS box" evidence="9">
    <location>
        <begin position="667"/>
        <end position="716"/>
    </location>
</feature>
<dbReference type="Pfam" id="PF00017">
    <property type="entry name" value="SH2"/>
    <property type="match status" value="1"/>
</dbReference>
<dbReference type="InterPro" id="IPR036036">
    <property type="entry name" value="SOCS_box-like_dom_sf"/>
</dbReference>
<dbReference type="GO" id="GO:0046935">
    <property type="term" value="F:1-phosphatidylinositol-3-kinase regulator activity"/>
    <property type="evidence" value="ECO:0007669"/>
    <property type="project" value="TreeGrafter"/>
</dbReference>
<keyword evidence="5 6" id="KW-0727">SH2 domain</keyword>
<dbReference type="VEuPathDB" id="VectorBase:GPPI047315"/>
<dbReference type="AlphaFoldDB" id="A0A1B0C2E6"/>
<dbReference type="GO" id="GO:0035556">
    <property type="term" value="P:intracellular signal transduction"/>
    <property type="evidence" value="ECO:0007669"/>
    <property type="project" value="InterPro"/>
</dbReference>